<evidence type="ECO:0000313" key="2">
    <source>
        <dbReference type="Proteomes" id="UP000237423"/>
    </source>
</evidence>
<protein>
    <submittedName>
        <fullName evidence="1">Uncharacterized protein</fullName>
    </submittedName>
</protein>
<proteinExistence type="predicted"/>
<gene>
    <name evidence="1" type="ORF">AADEFJLK_01599</name>
</gene>
<organism evidence="1 2">
    <name type="scientific">Methylovulum psychrotolerans</name>
    <dbReference type="NCBI Taxonomy" id="1704499"/>
    <lineage>
        <taxon>Bacteria</taxon>
        <taxon>Pseudomonadati</taxon>
        <taxon>Pseudomonadota</taxon>
        <taxon>Gammaproteobacteria</taxon>
        <taxon>Methylococcales</taxon>
        <taxon>Methylococcaceae</taxon>
        <taxon>Methylovulum</taxon>
    </lineage>
</organism>
<dbReference type="AlphaFoldDB" id="A0A2S5CQA7"/>
<sequence>MTDPTPQETFNKLMMSQTFTHLAHLAQSMPIDTNSPEDLKTAFSTCGIQLMDALDNGRIHFDDIEDKALLMGLLAVTVDYAMDGKLKGALVKASIN</sequence>
<name>A0A2S5CQA7_9GAMM</name>
<reference evidence="1 2" key="1">
    <citation type="submission" date="2017-11" db="EMBL/GenBank/DDBJ databases">
        <title>Draft Genome Sequence of Methylobacter psychrotolerans Sph1T, an Obligate Methanotroph from Low-Temperature Environments.</title>
        <authorList>
            <person name="Oshkin I.Y."/>
            <person name="Miroshnikov K."/>
            <person name="Belova S.E."/>
            <person name="Korzhenkov A."/>
            <person name="Toshchakov S.V."/>
            <person name="Dedysh S.N."/>
        </authorList>
    </citation>
    <scope>NUCLEOTIDE SEQUENCE [LARGE SCALE GENOMIC DNA]</scope>
    <source>
        <strain evidence="1 2">Sph1</strain>
    </source>
</reference>
<dbReference type="Proteomes" id="UP000237423">
    <property type="component" value="Unassembled WGS sequence"/>
</dbReference>
<accession>A0A2S5CQA7</accession>
<evidence type="ECO:0000313" key="1">
    <source>
        <dbReference type="EMBL" id="POZ52983.1"/>
    </source>
</evidence>
<comment type="caution">
    <text evidence="1">The sequence shown here is derived from an EMBL/GenBank/DDBJ whole genome shotgun (WGS) entry which is preliminary data.</text>
</comment>
<dbReference type="EMBL" id="PGFZ01000002">
    <property type="protein sequence ID" value="POZ52983.1"/>
    <property type="molecule type" value="Genomic_DNA"/>
</dbReference>
<dbReference type="RefSeq" id="WP_146054533.1">
    <property type="nucleotide sequence ID" value="NZ_PGFZ01000002.1"/>
</dbReference>